<comment type="caution">
    <text evidence="2">The sequence shown here is derived from an EMBL/GenBank/DDBJ whole genome shotgun (WGS) entry which is preliminary data.</text>
</comment>
<dbReference type="Proteomes" id="UP000821866">
    <property type="component" value="Unassembled WGS sequence"/>
</dbReference>
<gene>
    <name evidence="2" type="ORF">HPB51_024203</name>
</gene>
<evidence type="ECO:0000313" key="3">
    <source>
        <dbReference type="Proteomes" id="UP000821866"/>
    </source>
</evidence>
<dbReference type="EMBL" id="JABSTU010000007">
    <property type="protein sequence ID" value="KAH8026704.1"/>
    <property type="molecule type" value="Genomic_DNA"/>
</dbReference>
<name>A0A9J6DY84_RHIMP</name>
<keyword evidence="3" id="KW-1185">Reference proteome</keyword>
<evidence type="ECO:0000256" key="1">
    <source>
        <dbReference type="SAM" id="MobiDB-lite"/>
    </source>
</evidence>
<reference evidence="2" key="1">
    <citation type="journal article" date="2020" name="Cell">
        <title>Large-Scale Comparative Analyses of Tick Genomes Elucidate Their Genetic Diversity and Vector Capacities.</title>
        <authorList>
            <consortium name="Tick Genome and Microbiome Consortium (TIGMIC)"/>
            <person name="Jia N."/>
            <person name="Wang J."/>
            <person name="Shi W."/>
            <person name="Du L."/>
            <person name="Sun Y."/>
            <person name="Zhan W."/>
            <person name="Jiang J.F."/>
            <person name="Wang Q."/>
            <person name="Zhang B."/>
            <person name="Ji P."/>
            <person name="Bell-Sakyi L."/>
            <person name="Cui X.M."/>
            <person name="Yuan T.T."/>
            <person name="Jiang B.G."/>
            <person name="Yang W.F."/>
            <person name="Lam T.T."/>
            <person name="Chang Q.C."/>
            <person name="Ding S.J."/>
            <person name="Wang X.J."/>
            <person name="Zhu J.G."/>
            <person name="Ruan X.D."/>
            <person name="Zhao L."/>
            <person name="Wei J.T."/>
            <person name="Ye R.Z."/>
            <person name="Que T.C."/>
            <person name="Du C.H."/>
            <person name="Zhou Y.H."/>
            <person name="Cheng J.X."/>
            <person name="Dai P.F."/>
            <person name="Guo W.B."/>
            <person name="Han X.H."/>
            <person name="Huang E.J."/>
            <person name="Li L.F."/>
            <person name="Wei W."/>
            <person name="Gao Y.C."/>
            <person name="Liu J.Z."/>
            <person name="Shao H.Z."/>
            <person name="Wang X."/>
            <person name="Wang C.C."/>
            <person name="Yang T.C."/>
            <person name="Huo Q.B."/>
            <person name="Li W."/>
            <person name="Chen H.Y."/>
            <person name="Chen S.E."/>
            <person name="Zhou L.G."/>
            <person name="Ni X.B."/>
            <person name="Tian J.H."/>
            <person name="Sheng Y."/>
            <person name="Liu T."/>
            <person name="Pan Y.S."/>
            <person name="Xia L.Y."/>
            <person name="Li J."/>
            <person name="Zhao F."/>
            <person name="Cao W.C."/>
        </authorList>
    </citation>
    <scope>NUCLEOTIDE SEQUENCE</scope>
    <source>
        <strain evidence="2">Rmic-2018</strain>
    </source>
</reference>
<organism evidence="2 3">
    <name type="scientific">Rhipicephalus microplus</name>
    <name type="common">Cattle tick</name>
    <name type="synonym">Boophilus microplus</name>
    <dbReference type="NCBI Taxonomy" id="6941"/>
    <lineage>
        <taxon>Eukaryota</taxon>
        <taxon>Metazoa</taxon>
        <taxon>Ecdysozoa</taxon>
        <taxon>Arthropoda</taxon>
        <taxon>Chelicerata</taxon>
        <taxon>Arachnida</taxon>
        <taxon>Acari</taxon>
        <taxon>Parasitiformes</taxon>
        <taxon>Ixodida</taxon>
        <taxon>Ixodoidea</taxon>
        <taxon>Ixodidae</taxon>
        <taxon>Rhipicephalinae</taxon>
        <taxon>Rhipicephalus</taxon>
        <taxon>Boophilus</taxon>
    </lineage>
</organism>
<feature type="region of interest" description="Disordered" evidence="1">
    <location>
        <begin position="74"/>
        <end position="95"/>
    </location>
</feature>
<reference evidence="2" key="2">
    <citation type="submission" date="2021-09" db="EMBL/GenBank/DDBJ databases">
        <authorList>
            <person name="Jia N."/>
            <person name="Wang J."/>
            <person name="Shi W."/>
            <person name="Du L."/>
            <person name="Sun Y."/>
            <person name="Zhan W."/>
            <person name="Jiang J."/>
            <person name="Wang Q."/>
            <person name="Zhang B."/>
            <person name="Ji P."/>
            <person name="Sakyi L.B."/>
            <person name="Cui X."/>
            <person name="Yuan T."/>
            <person name="Jiang B."/>
            <person name="Yang W."/>
            <person name="Lam T.T.-Y."/>
            <person name="Chang Q."/>
            <person name="Ding S."/>
            <person name="Wang X."/>
            <person name="Zhu J."/>
            <person name="Ruan X."/>
            <person name="Zhao L."/>
            <person name="Wei J."/>
            <person name="Que T."/>
            <person name="Du C."/>
            <person name="Cheng J."/>
            <person name="Dai P."/>
            <person name="Han X."/>
            <person name="Huang E."/>
            <person name="Gao Y."/>
            <person name="Liu J."/>
            <person name="Shao H."/>
            <person name="Ye R."/>
            <person name="Li L."/>
            <person name="Wei W."/>
            <person name="Wang X."/>
            <person name="Wang C."/>
            <person name="Huo Q."/>
            <person name="Li W."/>
            <person name="Guo W."/>
            <person name="Chen H."/>
            <person name="Chen S."/>
            <person name="Zhou L."/>
            <person name="Zhou L."/>
            <person name="Ni X."/>
            <person name="Tian J."/>
            <person name="Zhou Y."/>
            <person name="Sheng Y."/>
            <person name="Liu T."/>
            <person name="Pan Y."/>
            <person name="Xia L."/>
            <person name="Li J."/>
            <person name="Zhao F."/>
            <person name="Cao W."/>
        </authorList>
    </citation>
    <scope>NUCLEOTIDE SEQUENCE</scope>
    <source>
        <strain evidence="2">Rmic-2018</strain>
        <tissue evidence="2">Larvae</tissue>
    </source>
</reference>
<protein>
    <submittedName>
        <fullName evidence="2">Uncharacterized protein</fullName>
    </submittedName>
</protein>
<accession>A0A9J6DY84</accession>
<proteinExistence type="predicted"/>
<dbReference type="AlphaFoldDB" id="A0A9J6DY84"/>
<sequence>MGRTQMLLITFNTPRLPRRLSLHYEIVPVYEHRPRTLACLRCHELGHMAFCARRNLYVVTVAAHTGRIASARRRRSAWPVKQGKPQASKPVKQEHWKVSRIRLTTSPRAIVTTRSRASFAIYHCEAAAHRKAT</sequence>
<evidence type="ECO:0000313" key="2">
    <source>
        <dbReference type="EMBL" id="KAH8026704.1"/>
    </source>
</evidence>